<dbReference type="Proteomes" id="UP000009286">
    <property type="component" value="Chromosome"/>
</dbReference>
<name>G2KLU8_MICAA</name>
<gene>
    <name evidence="1" type="ordered locus">MICA_996</name>
</gene>
<evidence type="ECO:0008006" key="3">
    <source>
        <dbReference type="Google" id="ProtNLM"/>
    </source>
</evidence>
<dbReference type="KEGG" id="mai:MICA_996"/>
<protein>
    <recommendedName>
        <fullName evidence="3">DUF177 domain-containing protein</fullName>
    </recommendedName>
</protein>
<organism evidence="1 2">
    <name type="scientific">Micavibrio aeruginosavorus (strain ARL-13)</name>
    <dbReference type="NCBI Taxonomy" id="856793"/>
    <lineage>
        <taxon>Bacteria</taxon>
        <taxon>Pseudomonadati</taxon>
        <taxon>Bdellovibrionota</taxon>
        <taxon>Bdellovibrionia</taxon>
        <taxon>Bdellovibrionales</taxon>
        <taxon>Pseudobdellovibrionaceae</taxon>
        <taxon>Micavibrio</taxon>
    </lineage>
</organism>
<dbReference type="eggNOG" id="COG1399">
    <property type="taxonomic scope" value="Bacteria"/>
</dbReference>
<sequence length="209" mass="23047">MKKRSTAQAEQPGWSFVVDTDAIGLGPVHYSIEATEKDRAALAERMDIPAIGALSAEIDITRSSHNKAVVHVQGTLKADVTQECVVSHAPIHSHILEDFEAWYADREKYISLDKARHERQGRSVDAEIQMMEEREDPEPMVNGKIDLGDLVGQYLSLGLDPYPQLEGAVPDKIPGVTVVPEGAVVESPLRRNPFEALKKLKGRDTDEGK</sequence>
<evidence type="ECO:0000313" key="1">
    <source>
        <dbReference type="EMBL" id="AEP09327.1"/>
    </source>
</evidence>
<dbReference type="OrthoDB" id="8443793at2"/>
<dbReference type="STRING" id="856793.MICA_996"/>
<keyword evidence="2" id="KW-1185">Reference proteome</keyword>
<dbReference type="Pfam" id="PF02620">
    <property type="entry name" value="YceD"/>
    <property type="match status" value="1"/>
</dbReference>
<accession>G2KLU8</accession>
<dbReference type="EMBL" id="CP002382">
    <property type="protein sequence ID" value="AEP09327.1"/>
    <property type="molecule type" value="Genomic_DNA"/>
</dbReference>
<dbReference type="RefSeq" id="WP_014102550.1">
    <property type="nucleotide sequence ID" value="NC_016026.1"/>
</dbReference>
<dbReference type="AlphaFoldDB" id="G2KLU8"/>
<proteinExistence type="predicted"/>
<evidence type="ECO:0000313" key="2">
    <source>
        <dbReference type="Proteomes" id="UP000009286"/>
    </source>
</evidence>
<dbReference type="HOGENOM" id="CLU_088841_0_0_5"/>
<reference evidence="1 2" key="1">
    <citation type="journal article" date="2011" name="BMC Genomics">
        <title>Genomic insights into an obligate epibiotic bacterial predator: Micavibrio aeruginosavorus ARL-13.</title>
        <authorList>
            <person name="Wang Z."/>
            <person name="Kadouri D."/>
            <person name="Wu M."/>
        </authorList>
    </citation>
    <scope>NUCLEOTIDE SEQUENCE [LARGE SCALE GENOMIC DNA]</scope>
    <source>
        <strain evidence="1 2">ARL-13</strain>
    </source>
</reference>
<dbReference type="InterPro" id="IPR003772">
    <property type="entry name" value="YceD"/>
</dbReference>